<dbReference type="AlphaFoldDB" id="A0A2N8T9B6"/>
<evidence type="ECO:0000313" key="4">
    <source>
        <dbReference type="Proteomes" id="UP000236023"/>
    </source>
</evidence>
<dbReference type="GO" id="GO:0045893">
    <property type="term" value="P:positive regulation of DNA-templated transcription"/>
    <property type="evidence" value="ECO:0007669"/>
    <property type="project" value="InterPro"/>
</dbReference>
<dbReference type="PANTHER" id="PTHR30204:SF92">
    <property type="entry name" value="HTH-TYPE TRANSCRIPTIONAL REGULATOR ZNTR"/>
    <property type="match status" value="1"/>
</dbReference>
<dbReference type="EMBL" id="POUT01000001">
    <property type="protein sequence ID" value="PNG11341.1"/>
    <property type="molecule type" value="Genomic_DNA"/>
</dbReference>
<accession>A0A2N8T9B6</accession>
<dbReference type="GO" id="GO:0003700">
    <property type="term" value="F:DNA-binding transcription factor activity"/>
    <property type="evidence" value="ECO:0007669"/>
    <property type="project" value="InterPro"/>
</dbReference>
<dbReference type="PROSITE" id="PS50937">
    <property type="entry name" value="HTH_MERR_2"/>
    <property type="match status" value="1"/>
</dbReference>
<dbReference type="InterPro" id="IPR009061">
    <property type="entry name" value="DNA-bd_dom_put_sf"/>
</dbReference>
<organism evidence="3 4">
    <name type="scientific">Stutzerimonas stutzeri</name>
    <name type="common">Pseudomonas stutzeri</name>
    <dbReference type="NCBI Taxonomy" id="316"/>
    <lineage>
        <taxon>Bacteria</taxon>
        <taxon>Pseudomonadati</taxon>
        <taxon>Pseudomonadota</taxon>
        <taxon>Gammaproteobacteria</taxon>
        <taxon>Pseudomonadales</taxon>
        <taxon>Pseudomonadaceae</taxon>
        <taxon>Stutzerimonas</taxon>
    </lineage>
</organism>
<evidence type="ECO:0000256" key="1">
    <source>
        <dbReference type="ARBA" id="ARBA00023125"/>
    </source>
</evidence>
<sequence length="164" mass="18557">MKIGELARLTACPVETIRYYEREGLLESPARSEGNYRIYGERHVERLTFIRNCRLLDMTLEEIRALLRLRDRPEENCGGVNDLVDAHISHVQARIASLQALREQLLELRRCCAAADDGLPCGILQQLNLSGAVSLPEQEHPSHVGRSHGHYQAVEKLPALPSRR</sequence>
<dbReference type="SUPFAM" id="SSF46955">
    <property type="entry name" value="Putative DNA-binding domain"/>
    <property type="match status" value="1"/>
</dbReference>
<comment type="caution">
    <text evidence="3">The sequence shown here is derived from an EMBL/GenBank/DDBJ whole genome shotgun (WGS) entry which is preliminary data.</text>
</comment>
<dbReference type="GO" id="GO:0003677">
    <property type="term" value="F:DNA binding"/>
    <property type="evidence" value="ECO:0007669"/>
    <property type="project" value="UniProtKB-KW"/>
</dbReference>
<dbReference type="Proteomes" id="UP000236023">
    <property type="component" value="Unassembled WGS sequence"/>
</dbReference>
<dbReference type="InterPro" id="IPR000551">
    <property type="entry name" value="MerR-type_HTH_dom"/>
</dbReference>
<keyword evidence="1" id="KW-0238">DNA-binding</keyword>
<name>A0A2N8T9B6_STUST</name>
<dbReference type="InterPro" id="IPR011791">
    <property type="entry name" value="CadR-PbrR"/>
</dbReference>
<dbReference type="CDD" id="cd04784">
    <property type="entry name" value="HTH_CadR-PbrR"/>
    <property type="match status" value="1"/>
</dbReference>
<evidence type="ECO:0000259" key="2">
    <source>
        <dbReference type="PROSITE" id="PS50937"/>
    </source>
</evidence>
<protein>
    <submittedName>
        <fullName evidence="3">Cd(II)/Pb(II)-responsive transcriptional regulator</fullName>
    </submittedName>
</protein>
<dbReference type="RefSeq" id="WP_102893058.1">
    <property type="nucleotide sequence ID" value="NZ_JAMOHU010000013.1"/>
</dbReference>
<dbReference type="SMART" id="SM00422">
    <property type="entry name" value="HTH_MERR"/>
    <property type="match status" value="1"/>
</dbReference>
<dbReference type="PANTHER" id="PTHR30204">
    <property type="entry name" value="REDOX-CYCLING DRUG-SENSING TRANSCRIPTIONAL ACTIVATOR SOXR"/>
    <property type="match status" value="1"/>
</dbReference>
<dbReference type="PRINTS" id="PR00040">
    <property type="entry name" value="HTHMERR"/>
</dbReference>
<reference evidence="3 4" key="1">
    <citation type="submission" date="2018-01" db="EMBL/GenBank/DDBJ databases">
        <title>Denitrification phenotypes of diverse strains of Pseudomonas stutzeri.</title>
        <authorList>
            <person name="Milligan D.A."/>
            <person name="Bergaust L."/>
            <person name="Bakken L.R."/>
            <person name="Frostegard A."/>
        </authorList>
    </citation>
    <scope>NUCLEOTIDE SEQUENCE [LARGE SCALE GENOMIC DNA]</scope>
    <source>
        <strain evidence="3 4">24a75</strain>
    </source>
</reference>
<dbReference type="GO" id="GO:0046872">
    <property type="term" value="F:metal ion binding"/>
    <property type="evidence" value="ECO:0007669"/>
    <property type="project" value="InterPro"/>
</dbReference>
<dbReference type="Gene3D" id="1.10.1660.10">
    <property type="match status" value="1"/>
</dbReference>
<dbReference type="InterPro" id="IPR047057">
    <property type="entry name" value="MerR_fam"/>
</dbReference>
<feature type="domain" description="HTH merR-type" evidence="2">
    <location>
        <begin position="1"/>
        <end position="69"/>
    </location>
</feature>
<proteinExistence type="predicted"/>
<dbReference type="Pfam" id="PF13411">
    <property type="entry name" value="MerR_1"/>
    <property type="match status" value="1"/>
</dbReference>
<gene>
    <name evidence="3" type="primary">cadR</name>
    <name evidence="3" type="ORF">CXK94_01820</name>
</gene>
<dbReference type="NCBIfam" id="TIGR02047">
    <property type="entry name" value="CadR-PbrR"/>
    <property type="match status" value="1"/>
</dbReference>
<evidence type="ECO:0000313" key="3">
    <source>
        <dbReference type="EMBL" id="PNG11341.1"/>
    </source>
</evidence>